<dbReference type="PANTHER" id="PTHR32071">
    <property type="entry name" value="TRANSCRIPTIONAL REGULATORY PROTEIN"/>
    <property type="match status" value="1"/>
</dbReference>
<dbReference type="InterPro" id="IPR002078">
    <property type="entry name" value="Sigma_54_int"/>
</dbReference>
<reference evidence="7" key="2">
    <citation type="submission" date="2023-01" db="EMBL/GenBank/DDBJ databases">
        <authorList>
            <person name="Sun Q."/>
            <person name="Evtushenko L."/>
        </authorList>
    </citation>
    <scope>NUCLEOTIDE SEQUENCE</scope>
    <source>
        <strain evidence="7">VKM B-2222</strain>
    </source>
</reference>
<comment type="caution">
    <text evidence="7">The sequence shown here is derived from an EMBL/GenBank/DDBJ whole genome shotgun (WGS) entry which is preliminary data.</text>
</comment>
<dbReference type="InterPro" id="IPR027417">
    <property type="entry name" value="P-loop_NTPase"/>
</dbReference>
<keyword evidence="2" id="KW-0067">ATP-binding</keyword>
<dbReference type="PRINTS" id="PR01590">
    <property type="entry name" value="HTHFIS"/>
</dbReference>
<dbReference type="Gene3D" id="3.40.50.300">
    <property type="entry name" value="P-loop containing nucleotide triphosphate hydrolases"/>
    <property type="match status" value="1"/>
</dbReference>
<organism evidence="7 8">
    <name type="scientific">Paracoccus kondratievae</name>
    <dbReference type="NCBI Taxonomy" id="135740"/>
    <lineage>
        <taxon>Bacteria</taxon>
        <taxon>Pseudomonadati</taxon>
        <taxon>Pseudomonadota</taxon>
        <taxon>Alphaproteobacteria</taxon>
        <taxon>Rhodobacterales</taxon>
        <taxon>Paracoccaceae</taxon>
        <taxon>Paracoccus</taxon>
    </lineage>
</organism>
<dbReference type="Gene3D" id="1.10.8.60">
    <property type="match status" value="1"/>
</dbReference>
<evidence type="ECO:0000256" key="1">
    <source>
        <dbReference type="ARBA" id="ARBA00022741"/>
    </source>
</evidence>
<evidence type="ECO:0000256" key="4">
    <source>
        <dbReference type="ARBA" id="ARBA00023015"/>
    </source>
</evidence>
<dbReference type="Gene3D" id="1.10.10.60">
    <property type="entry name" value="Homeodomain-like"/>
    <property type="match status" value="1"/>
</dbReference>
<dbReference type="InterPro" id="IPR025944">
    <property type="entry name" value="Sigma_54_int_dom_CS"/>
</dbReference>
<protein>
    <submittedName>
        <fullName evidence="7">Sigma-54-dependent Fis family transcriptional regulator</fullName>
    </submittedName>
</protein>
<keyword evidence="4" id="KW-0805">Transcription regulation</keyword>
<keyword evidence="5" id="KW-0804">Transcription</keyword>
<dbReference type="GO" id="GO:0005524">
    <property type="term" value="F:ATP binding"/>
    <property type="evidence" value="ECO:0007669"/>
    <property type="project" value="UniProtKB-KW"/>
</dbReference>
<dbReference type="GO" id="GO:0000160">
    <property type="term" value="P:phosphorelay signal transduction system"/>
    <property type="evidence" value="ECO:0007669"/>
    <property type="project" value="UniProtKB-KW"/>
</dbReference>
<dbReference type="AlphaFoldDB" id="A0AAD3RUR0"/>
<dbReference type="SUPFAM" id="SSF52540">
    <property type="entry name" value="P-loop containing nucleoside triphosphate hydrolases"/>
    <property type="match status" value="1"/>
</dbReference>
<dbReference type="InterPro" id="IPR002197">
    <property type="entry name" value="HTH_Fis"/>
</dbReference>
<dbReference type="PROSITE" id="PS50045">
    <property type="entry name" value="SIGMA54_INTERACT_4"/>
    <property type="match status" value="1"/>
</dbReference>
<keyword evidence="1" id="KW-0547">Nucleotide-binding</keyword>
<dbReference type="Pfam" id="PF14532">
    <property type="entry name" value="Sigma54_activ_2"/>
    <property type="match status" value="1"/>
</dbReference>
<dbReference type="Gene3D" id="3.30.450.40">
    <property type="match status" value="1"/>
</dbReference>
<keyword evidence="8" id="KW-1185">Reference proteome</keyword>
<dbReference type="Pfam" id="PF02954">
    <property type="entry name" value="HTH_8"/>
    <property type="match status" value="1"/>
</dbReference>
<sequence length="609" mass="65831">MMTESIQKEDWERFRALGSVPPSIREIVFRSWVRSRERGEIGSLNRAPTVAQDELHGIRHRNARLRKAAQNAIRRTGYMLEDAGAMLLLCDRRGVVMDATGDSRILSRGAENHLQPGGRWDEGAIGTNAIGTALHLAQPVVITGVEHFCEAIQRWSCAAAPIHDPLSGRLLGAVDISGPAQDSMRRGAALSVTLALQIEESLRSAGLHEHAVLIDALLARHNGGGAEDLLLLDRYGRKVWSRTPSREAAAQVEAKGAVLQSLMKDNDGDCHDLAGRVREVLADAEVDVLSERGEALGVVVTFPRRTRPARREPAAPPDLRQIAETGAVMQDLCNAAERIVGNGLPLVLEGPVGSGKETFARALHAGGPLAGLPFEMLDCSLLDAATLKPGSGGSEALLRLAQSGGTLCLDEPAETPAEVQPLLTQALAQIERAGTAVQLITLCSVPLSDSLGVGGLGSALHFRLAAAVLRLPALAERREDLPALIRRFAQTYAPQHRQGRVLRFTPAAMQQLQAHDWPGNLRELRNLVESLGVTSLSGLVDASDLPRHLTRAPGPRREETLRDRERAEIMAAMAEAGSNITEVARRLGIARSTLYLKLDQYGIRRPRRE</sequence>
<dbReference type="GO" id="GO:0006355">
    <property type="term" value="P:regulation of DNA-templated transcription"/>
    <property type="evidence" value="ECO:0007669"/>
    <property type="project" value="InterPro"/>
</dbReference>
<evidence type="ECO:0000256" key="3">
    <source>
        <dbReference type="ARBA" id="ARBA00023012"/>
    </source>
</evidence>
<evidence type="ECO:0000313" key="7">
    <source>
        <dbReference type="EMBL" id="GLK65102.1"/>
    </source>
</evidence>
<dbReference type="InterPro" id="IPR029016">
    <property type="entry name" value="GAF-like_dom_sf"/>
</dbReference>
<feature type="domain" description="Sigma-54 factor interaction" evidence="6">
    <location>
        <begin position="322"/>
        <end position="533"/>
    </location>
</feature>
<evidence type="ECO:0000256" key="2">
    <source>
        <dbReference type="ARBA" id="ARBA00022840"/>
    </source>
</evidence>
<evidence type="ECO:0000256" key="5">
    <source>
        <dbReference type="ARBA" id="ARBA00023163"/>
    </source>
</evidence>
<dbReference type="Proteomes" id="UP001143349">
    <property type="component" value="Unassembled WGS sequence"/>
</dbReference>
<reference evidence="7" key="1">
    <citation type="journal article" date="2014" name="Int. J. Syst. Evol. Microbiol.">
        <title>Complete genome sequence of Corynebacterium casei LMG S-19264T (=DSM 44701T), isolated from a smear-ripened cheese.</title>
        <authorList>
            <consortium name="US DOE Joint Genome Institute (JGI-PGF)"/>
            <person name="Walter F."/>
            <person name="Albersmeier A."/>
            <person name="Kalinowski J."/>
            <person name="Ruckert C."/>
        </authorList>
    </citation>
    <scope>NUCLEOTIDE SEQUENCE</scope>
    <source>
        <strain evidence="7">VKM B-2222</strain>
    </source>
</reference>
<keyword evidence="3" id="KW-0902">Two-component regulatory system</keyword>
<dbReference type="InterPro" id="IPR058031">
    <property type="entry name" value="AAA_lid_NorR"/>
</dbReference>
<proteinExistence type="predicted"/>
<dbReference type="PROSITE" id="PS00688">
    <property type="entry name" value="SIGMA54_INTERACT_3"/>
    <property type="match status" value="1"/>
</dbReference>
<accession>A0AAD3RUR0</accession>
<dbReference type="Pfam" id="PF25601">
    <property type="entry name" value="AAA_lid_14"/>
    <property type="match status" value="1"/>
</dbReference>
<dbReference type="SUPFAM" id="SSF46689">
    <property type="entry name" value="Homeodomain-like"/>
    <property type="match status" value="1"/>
</dbReference>
<gene>
    <name evidence="7" type="ORF">GCM10017635_25730</name>
</gene>
<dbReference type="InterPro" id="IPR009057">
    <property type="entry name" value="Homeodomain-like_sf"/>
</dbReference>
<evidence type="ECO:0000259" key="6">
    <source>
        <dbReference type="PROSITE" id="PS50045"/>
    </source>
</evidence>
<dbReference type="EMBL" id="BSFH01000032">
    <property type="protein sequence ID" value="GLK65102.1"/>
    <property type="molecule type" value="Genomic_DNA"/>
</dbReference>
<dbReference type="CDD" id="cd00009">
    <property type="entry name" value="AAA"/>
    <property type="match status" value="1"/>
</dbReference>
<evidence type="ECO:0000313" key="8">
    <source>
        <dbReference type="Proteomes" id="UP001143349"/>
    </source>
</evidence>
<name>A0AAD3RUR0_9RHOB</name>
<dbReference type="GO" id="GO:0043565">
    <property type="term" value="F:sequence-specific DNA binding"/>
    <property type="evidence" value="ECO:0007669"/>
    <property type="project" value="InterPro"/>
</dbReference>